<accession>A0A2S9JLX8</accession>
<organism evidence="1 2">
    <name type="scientific">Sphingobacterium gobiense</name>
    <dbReference type="NCBI Taxonomy" id="1382456"/>
    <lineage>
        <taxon>Bacteria</taxon>
        <taxon>Pseudomonadati</taxon>
        <taxon>Bacteroidota</taxon>
        <taxon>Sphingobacteriia</taxon>
        <taxon>Sphingobacteriales</taxon>
        <taxon>Sphingobacteriaceae</taxon>
        <taxon>Sphingobacterium</taxon>
    </lineage>
</organism>
<dbReference type="EMBL" id="PVBS01000002">
    <property type="protein sequence ID" value="PRD54144.1"/>
    <property type="molecule type" value="Genomic_DNA"/>
</dbReference>
<dbReference type="OrthoDB" id="1453440at2"/>
<evidence type="ECO:0000313" key="2">
    <source>
        <dbReference type="Proteomes" id="UP000238642"/>
    </source>
</evidence>
<reference evidence="1 2" key="1">
    <citation type="submission" date="2018-02" db="EMBL/GenBank/DDBJ databases">
        <title>The draft genome of Sphingobacterium gobiense H7.</title>
        <authorList>
            <person name="Li L."/>
            <person name="Liu L."/>
            <person name="Zhang X."/>
            <person name="Wang T."/>
            <person name="Liang L."/>
        </authorList>
    </citation>
    <scope>NUCLEOTIDE SEQUENCE [LARGE SCALE GENOMIC DNA]</scope>
    <source>
        <strain evidence="1 2">ACCC 05757</strain>
    </source>
</reference>
<dbReference type="InterPro" id="IPR010438">
    <property type="entry name" value="Lambda_Bor"/>
</dbReference>
<comment type="caution">
    <text evidence="1">The sequence shown here is derived from an EMBL/GenBank/DDBJ whole genome shotgun (WGS) entry which is preliminary data.</text>
</comment>
<protein>
    <submittedName>
        <fullName evidence="1">Uncharacterized protein</fullName>
    </submittedName>
</protein>
<gene>
    <name evidence="1" type="ORF">C5749_11690</name>
</gene>
<evidence type="ECO:0000313" key="1">
    <source>
        <dbReference type="EMBL" id="PRD54144.1"/>
    </source>
</evidence>
<dbReference type="Proteomes" id="UP000238642">
    <property type="component" value="Unassembled WGS sequence"/>
</dbReference>
<dbReference type="AlphaFoldDB" id="A0A2S9JLX8"/>
<keyword evidence="2" id="KW-1185">Reference proteome</keyword>
<name>A0A2S9JLX8_9SPHI</name>
<proteinExistence type="predicted"/>
<sequence length="106" mass="11909">MKITLFYKLFILGLITIVLLCSCSSDLTNSNLYPPIDEKEIILHHYSIYGLLPVSKACTDAVPVEPERDCFETDRTFLNGLLSAVTLGVYAADHEFVISDELLQRL</sequence>
<dbReference type="RefSeq" id="WP_105726231.1">
    <property type="nucleotide sequence ID" value="NZ_PVBS01000002.1"/>
</dbReference>
<dbReference type="Pfam" id="PF06291">
    <property type="entry name" value="Lambda_Bor"/>
    <property type="match status" value="1"/>
</dbReference>
<dbReference type="PROSITE" id="PS51257">
    <property type="entry name" value="PROKAR_LIPOPROTEIN"/>
    <property type="match status" value="1"/>
</dbReference>